<dbReference type="SUPFAM" id="SSF53335">
    <property type="entry name" value="S-adenosyl-L-methionine-dependent methyltransferases"/>
    <property type="match status" value="1"/>
</dbReference>
<organism evidence="1 2">
    <name type="scientific">Streptosporangium fragile</name>
    <dbReference type="NCBI Taxonomy" id="46186"/>
    <lineage>
        <taxon>Bacteria</taxon>
        <taxon>Bacillati</taxon>
        <taxon>Actinomycetota</taxon>
        <taxon>Actinomycetes</taxon>
        <taxon>Streptosporangiales</taxon>
        <taxon>Streptosporangiaceae</taxon>
        <taxon>Streptosporangium</taxon>
    </lineage>
</organism>
<evidence type="ECO:0000313" key="2">
    <source>
        <dbReference type="Proteomes" id="UP001500831"/>
    </source>
</evidence>
<keyword evidence="2" id="KW-1185">Reference proteome</keyword>
<sequence>MAYLHETTRADYQDLASGMVLHSAPGFPAFPVRLAGEMFQRALALRGNAREDRPVVLWDPCCGSGYLLTVLAILHRSRIAAVLASDIGEDATRIAARNLALLTRAGLSERAADLRERAERFDKPSYAAAAEAAGRIGRELAGEGGDVPHRVHRADVLDPGELRAVIGERPPDIVVTDVPYGEQTAWLGPHGADGVPGMVRSLAAVLPADAVIALAARGRKVPLGALRPAASFRIGTRAVALIVPGRL</sequence>
<name>A0ABP6I8M7_9ACTN</name>
<dbReference type="EMBL" id="BAAAVI010000002">
    <property type="protein sequence ID" value="GAA2848172.1"/>
    <property type="molecule type" value="Genomic_DNA"/>
</dbReference>
<dbReference type="Gene3D" id="3.40.50.150">
    <property type="entry name" value="Vaccinia Virus protein VP39"/>
    <property type="match status" value="1"/>
</dbReference>
<dbReference type="Gene3D" id="1.10.287.540">
    <property type="entry name" value="Helix hairpin bin"/>
    <property type="match status" value="1"/>
</dbReference>
<evidence type="ECO:0000313" key="1">
    <source>
        <dbReference type="EMBL" id="GAA2848172.1"/>
    </source>
</evidence>
<accession>A0ABP6I8M7</accession>
<dbReference type="Pfam" id="PF11599">
    <property type="entry name" value="AviRa"/>
    <property type="match status" value="1"/>
</dbReference>
<evidence type="ECO:0008006" key="3">
    <source>
        <dbReference type="Google" id="ProtNLM"/>
    </source>
</evidence>
<protein>
    <recommendedName>
        <fullName evidence="3">rRNA methyltransferase</fullName>
    </recommendedName>
</protein>
<dbReference type="InterPro" id="IPR024268">
    <property type="entry name" value="AviRa"/>
</dbReference>
<gene>
    <name evidence="1" type="ORF">GCM10010517_05370</name>
</gene>
<dbReference type="Proteomes" id="UP001500831">
    <property type="component" value="Unassembled WGS sequence"/>
</dbReference>
<comment type="caution">
    <text evidence="1">The sequence shown here is derived from an EMBL/GenBank/DDBJ whole genome shotgun (WGS) entry which is preliminary data.</text>
</comment>
<reference evidence="2" key="1">
    <citation type="journal article" date="2019" name="Int. J. Syst. Evol. Microbiol.">
        <title>The Global Catalogue of Microorganisms (GCM) 10K type strain sequencing project: providing services to taxonomists for standard genome sequencing and annotation.</title>
        <authorList>
            <consortium name="The Broad Institute Genomics Platform"/>
            <consortium name="The Broad Institute Genome Sequencing Center for Infectious Disease"/>
            <person name="Wu L."/>
            <person name="Ma J."/>
        </authorList>
    </citation>
    <scope>NUCLEOTIDE SEQUENCE [LARGE SCALE GENOMIC DNA]</scope>
    <source>
        <strain evidence="2">JCM 6242</strain>
    </source>
</reference>
<dbReference type="InterPro" id="IPR029063">
    <property type="entry name" value="SAM-dependent_MTases_sf"/>
</dbReference>
<proteinExistence type="predicted"/>
<dbReference type="RefSeq" id="WP_344967399.1">
    <property type="nucleotide sequence ID" value="NZ_BAAAVI010000002.1"/>
</dbReference>